<accession>A0AAN9B2H5</accession>
<protein>
    <recommendedName>
        <fullName evidence="1">VWFA domain-containing protein</fullName>
    </recommendedName>
</protein>
<comment type="caution">
    <text evidence="2">The sequence shown here is derived from an EMBL/GenBank/DDBJ whole genome shotgun (WGS) entry which is preliminary data.</text>
</comment>
<reference evidence="2 3" key="1">
    <citation type="submission" date="2024-02" db="EMBL/GenBank/DDBJ databases">
        <title>Chromosome-scale genome assembly of the rough periwinkle Littorina saxatilis.</title>
        <authorList>
            <person name="De Jode A."/>
            <person name="Faria R."/>
            <person name="Formenti G."/>
            <person name="Sims Y."/>
            <person name="Smith T.P."/>
            <person name="Tracey A."/>
            <person name="Wood J.M.D."/>
            <person name="Zagrodzka Z.B."/>
            <person name="Johannesson K."/>
            <person name="Butlin R.K."/>
            <person name="Leder E.H."/>
        </authorList>
    </citation>
    <scope>NUCLEOTIDE SEQUENCE [LARGE SCALE GENOMIC DNA]</scope>
    <source>
        <strain evidence="2">Snail1</strain>
        <tissue evidence="2">Muscle</tissue>
    </source>
</reference>
<keyword evidence="3" id="KW-1185">Reference proteome</keyword>
<feature type="domain" description="VWFA" evidence="1">
    <location>
        <begin position="12"/>
        <end position="197"/>
    </location>
</feature>
<dbReference type="PROSITE" id="PS50234">
    <property type="entry name" value="VWFA"/>
    <property type="match status" value="1"/>
</dbReference>
<dbReference type="PANTHER" id="PTHR47824:SF3">
    <property type="entry name" value="UBIQUITIN-LIKE DOMAIN-CONTAINING PROTEIN"/>
    <property type="match status" value="1"/>
</dbReference>
<proteinExistence type="predicted"/>
<dbReference type="Pfam" id="PF00092">
    <property type="entry name" value="VWA"/>
    <property type="match status" value="1"/>
</dbReference>
<evidence type="ECO:0000313" key="2">
    <source>
        <dbReference type="EMBL" id="KAK7097928.1"/>
    </source>
</evidence>
<sequence>MSSAMLPNGPLQVVFSFDTTGSMSSALTEVRGRLSDMLQRLQTDLPAVTTAVVAHGDYCDERKPYLTKHLDFTDDLPRLVDFVNKVETTFGGDEPEAYEVMLRLVRRDLTWSAGSQRVLVVIGDAFPHPPNDKQNKDNIDWKEETRLLQKMGVRIYGVQVNNSDKSTKFFRTMTEITDGQHLNLSEFGTLCDVIMAICYREKGAEFLQNYEAEVRAREGRMALHKDLEGVFGVLRRADSSAAASATTTTDRPTKAVRLVKLTKAASLTKATSISKTGKKSKPVTAAKKLVARAARTTAAQSDSKRLTKPSTITRKLNREKVPETNFRFNRLCWSPWKLAVVPAEAEVSSGQWRRFLRGAARARGGPELGGVATGKRSQASVLCEAAVQTRPGARRHVVWCRVLPASSANRLSLSRLMASQSVRAQLERVMRSGCRLWVRWAKVTRRQDKDEVKQEVKGVYDYAWCHSNGCHRDVWVCNNGVASHRVQIAGALA</sequence>
<dbReference type="InterPro" id="IPR036465">
    <property type="entry name" value="vWFA_dom_sf"/>
</dbReference>
<dbReference type="Proteomes" id="UP001374579">
    <property type="component" value="Unassembled WGS sequence"/>
</dbReference>
<organism evidence="2 3">
    <name type="scientific">Littorina saxatilis</name>
    <dbReference type="NCBI Taxonomy" id="31220"/>
    <lineage>
        <taxon>Eukaryota</taxon>
        <taxon>Metazoa</taxon>
        <taxon>Spiralia</taxon>
        <taxon>Lophotrochozoa</taxon>
        <taxon>Mollusca</taxon>
        <taxon>Gastropoda</taxon>
        <taxon>Caenogastropoda</taxon>
        <taxon>Littorinimorpha</taxon>
        <taxon>Littorinoidea</taxon>
        <taxon>Littorinidae</taxon>
        <taxon>Littorina</taxon>
    </lineage>
</organism>
<name>A0AAN9B2H5_9CAEN</name>
<dbReference type="PANTHER" id="PTHR47824">
    <property type="entry name" value="UBIQUITIN-LIKE DOMAIN-CONTAINING PROTEIN"/>
    <property type="match status" value="1"/>
</dbReference>
<dbReference type="InterPro" id="IPR002035">
    <property type="entry name" value="VWF_A"/>
</dbReference>
<dbReference type="SUPFAM" id="SSF53300">
    <property type="entry name" value="vWA-like"/>
    <property type="match status" value="1"/>
</dbReference>
<dbReference type="Pfam" id="PF19239">
    <property type="entry name" value="GIY_YIG_domain"/>
    <property type="match status" value="1"/>
</dbReference>
<dbReference type="Gene3D" id="3.40.50.410">
    <property type="entry name" value="von Willebrand factor, type A domain"/>
    <property type="match status" value="1"/>
</dbReference>
<evidence type="ECO:0000259" key="1">
    <source>
        <dbReference type="PROSITE" id="PS50234"/>
    </source>
</evidence>
<dbReference type="AlphaFoldDB" id="A0AAN9B2H5"/>
<dbReference type="EMBL" id="JBAMIC010000013">
    <property type="protein sequence ID" value="KAK7097928.1"/>
    <property type="molecule type" value="Genomic_DNA"/>
</dbReference>
<dbReference type="CDD" id="cd00198">
    <property type="entry name" value="vWFA"/>
    <property type="match status" value="1"/>
</dbReference>
<evidence type="ECO:0000313" key="3">
    <source>
        <dbReference type="Proteomes" id="UP001374579"/>
    </source>
</evidence>
<gene>
    <name evidence="2" type="ORF">V1264_004832</name>
</gene>